<name>X1INH1_9ZZZZ</name>
<dbReference type="EMBL" id="BARU01042291">
    <property type="protein sequence ID" value="GAH83267.1"/>
    <property type="molecule type" value="Genomic_DNA"/>
</dbReference>
<evidence type="ECO:0000313" key="1">
    <source>
        <dbReference type="EMBL" id="GAH83267.1"/>
    </source>
</evidence>
<feature type="non-terminal residue" evidence="1">
    <location>
        <position position="167"/>
    </location>
</feature>
<dbReference type="AlphaFoldDB" id="X1INH1"/>
<sequence>MRDRSRPLVTGKGHWLRPTKRVLRPKHFLFLDTETQVVGKDKATEWHQFRLGWTCYHRRRGGKRKPTEVWTLHEDPREMCRAVVARAQEKETLWVFASNPSFDLWVLGWYWRLYEWGWRASFLVDDGLRFILTCTLDKRTISVVAIQNYYPTSVAALGKMLGTPKLS</sequence>
<gene>
    <name evidence="1" type="ORF">S03H2_65012</name>
</gene>
<protein>
    <submittedName>
        <fullName evidence="1">Uncharacterized protein</fullName>
    </submittedName>
</protein>
<proteinExistence type="predicted"/>
<comment type="caution">
    <text evidence="1">The sequence shown here is derived from an EMBL/GenBank/DDBJ whole genome shotgun (WGS) entry which is preliminary data.</text>
</comment>
<reference evidence="1" key="1">
    <citation type="journal article" date="2014" name="Front. Microbiol.">
        <title>High frequency of phylogenetically diverse reductive dehalogenase-homologous genes in deep subseafloor sedimentary metagenomes.</title>
        <authorList>
            <person name="Kawai M."/>
            <person name="Futagami T."/>
            <person name="Toyoda A."/>
            <person name="Takaki Y."/>
            <person name="Nishi S."/>
            <person name="Hori S."/>
            <person name="Arai W."/>
            <person name="Tsubouchi T."/>
            <person name="Morono Y."/>
            <person name="Uchiyama I."/>
            <person name="Ito T."/>
            <person name="Fujiyama A."/>
            <person name="Inagaki F."/>
            <person name="Takami H."/>
        </authorList>
    </citation>
    <scope>NUCLEOTIDE SEQUENCE</scope>
    <source>
        <strain evidence="1">Expedition CK06-06</strain>
    </source>
</reference>
<accession>X1INH1</accession>
<organism evidence="1">
    <name type="scientific">marine sediment metagenome</name>
    <dbReference type="NCBI Taxonomy" id="412755"/>
    <lineage>
        <taxon>unclassified sequences</taxon>
        <taxon>metagenomes</taxon>
        <taxon>ecological metagenomes</taxon>
    </lineage>
</organism>